<evidence type="ECO:0000313" key="10">
    <source>
        <dbReference type="EMBL" id="HIR61742.1"/>
    </source>
</evidence>
<dbReference type="GO" id="GO:0005524">
    <property type="term" value="F:ATP binding"/>
    <property type="evidence" value="ECO:0007669"/>
    <property type="project" value="UniProtKB-KW"/>
</dbReference>
<dbReference type="InterPro" id="IPR001412">
    <property type="entry name" value="aa-tRNA-synth_I_CS"/>
</dbReference>
<dbReference type="GO" id="GO:0006400">
    <property type="term" value="P:tRNA modification"/>
    <property type="evidence" value="ECO:0007669"/>
    <property type="project" value="InterPro"/>
</dbReference>
<dbReference type="NCBIfam" id="NF004314">
    <property type="entry name" value="PRK05710.1-3"/>
    <property type="match status" value="1"/>
</dbReference>
<reference evidence="10" key="1">
    <citation type="submission" date="2020-10" db="EMBL/GenBank/DDBJ databases">
        <authorList>
            <person name="Gilroy R."/>
        </authorList>
    </citation>
    <scope>NUCLEOTIDE SEQUENCE</scope>
    <source>
        <strain evidence="10">CHK189-12415</strain>
    </source>
</reference>
<name>A0A9D1DZC1_9FIRM</name>
<dbReference type="InterPro" id="IPR020058">
    <property type="entry name" value="Glu/Gln-tRNA-synth_Ib_cat-dom"/>
</dbReference>
<feature type="binding site" evidence="7">
    <location>
        <position position="43"/>
    </location>
    <ligand>
        <name>L-glutamate</name>
        <dbReference type="ChEBI" id="CHEBI:29985"/>
    </ligand>
</feature>
<protein>
    <recommendedName>
        <fullName evidence="7">Glutamyl-Q tRNA(Asp) synthetase</fullName>
        <shortName evidence="7">Glu-Q-RSs</shortName>
        <ecNumber evidence="7">6.1.1.-</ecNumber>
    </recommendedName>
</protein>
<dbReference type="NCBIfam" id="TIGR03838">
    <property type="entry name" value="queuosine_YadB"/>
    <property type="match status" value="1"/>
</dbReference>
<evidence type="ECO:0000256" key="6">
    <source>
        <dbReference type="ARBA" id="ARBA00023146"/>
    </source>
</evidence>
<dbReference type="GO" id="GO:0004818">
    <property type="term" value="F:glutamate-tRNA ligase activity"/>
    <property type="evidence" value="ECO:0007669"/>
    <property type="project" value="TreeGrafter"/>
</dbReference>
<dbReference type="InterPro" id="IPR049940">
    <property type="entry name" value="GluQ/Sye"/>
</dbReference>
<feature type="short sequence motif" description="'HIGH' region" evidence="7">
    <location>
        <begin position="10"/>
        <end position="20"/>
    </location>
</feature>
<evidence type="ECO:0000256" key="4">
    <source>
        <dbReference type="ARBA" id="ARBA00022833"/>
    </source>
</evidence>
<feature type="binding site" evidence="7">
    <location>
        <position position="128"/>
    </location>
    <ligand>
        <name>Zn(2+)</name>
        <dbReference type="ChEBI" id="CHEBI:29105"/>
    </ligand>
</feature>
<comment type="caution">
    <text evidence="10">The sequence shown here is derived from an EMBL/GenBank/DDBJ whole genome shotgun (WGS) entry which is preliminary data.</text>
</comment>
<dbReference type="EMBL" id="DVHA01000300">
    <property type="protein sequence ID" value="HIR61742.1"/>
    <property type="molecule type" value="Genomic_DNA"/>
</dbReference>
<accession>A0A9D1DZC1</accession>
<evidence type="ECO:0000256" key="2">
    <source>
        <dbReference type="ARBA" id="ARBA00022723"/>
    </source>
</evidence>
<feature type="domain" description="Glutamyl/glutaminyl-tRNA synthetase class Ib catalytic" evidence="9">
    <location>
        <begin position="4"/>
        <end position="256"/>
    </location>
</feature>
<proteinExistence type="inferred from homology"/>
<evidence type="ECO:0000313" key="11">
    <source>
        <dbReference type="Proteomes" id="UP000824241"/>
    </source>
</evidence>
<comment type="function">
    <text evidence="7">Catalyzes the tRNA-independent activation of glutamate in presence of ATP and the subsequent transfer of glutamate onto a tRNA(Asp). Glutamate is transferred on the 2-amino-5-(4,5-dihydroxy-2-cyclopenten-1-yl) moiety of the queuosine in the wobble position of the QUC anticodon.</text>
</comment>
<dbReference type="AlphaFoldDB" id="A0A9D1DZC1"/>
<dbReference type="GO" id="GO:0008270">
    <property type="term" value="F:zinc ion binding"/>
    <property type="evidence" value="ECO:0007669"/>
    <property type="project" value="UniProtKB-UniRule"/>
</dbReference>
<dbReference type="Pfam" id="PF00749">
    <property type="entry name" value="tRNA-synt_1c"/>
    <property type="match status" value="1"/>
</dbReference>
<dbReference type="NCBIfam" id="NF004315">
    <property type="entry name" value="PRK05710.1-4"/>
    <property type="match status" value="1"/>
</dbReference>
<dbReference type="GO" id="GO:0006424">
    <property type="term" value="P:glutamyl-tRNA aminoacylation"/>
    <property type="evidence" value="ECO:0007669"/>
    <property type="project" value="InterPro"/>
</dbReference>
<feature type="binding site" evidence="7">
    <location>
        <position position="192"/>
    </location>
    <ligand>
        <name>L-glutamate</name>
        <dbReference type="ChEBI" id="CHEBI:29985"/>
    </ligand>
</feature>
<dbReference type="SUPFAM" id="SSF52374">
    <property type="entry name" value="Nucleotidylyl transferase"/>
    <property type="match status" value="1"/>
</dbReference>
<comment type="similarity">
    <text evidence="7">Belongs to the class-I aminoacyl-tRNA synthetase family. GluQ subfamily.</text>
</comment>
<dbReference type="InterPro" id="IPR014729">
    <property type="entry name" value="Rossmann-like_a/b/a_fold"/>
</dbReference>
<keyword evidence="6 7" id="KW-0030">Aminoacyl-tRNA synthetase</keyword>
<organism evidence="10 11">
    <name type="scientific">Candidatus Faecivivens stercoravium</name>
    <dbReference type="NCBI Taxonomy" id="2840803"/>
    <lineage>
        <taxon>Bacteria</taxon>
        <taxon>Bacillati</taxon>
        <taxon>Bacillota</taxon>
        <taxon>Clostridia</taxon>
        <taxon>Eubacteriales</taxon>
        <taxon>Oscillospiraceae</taxon>
        <taxon>Oscillospiraceae incertae sedis</taxon>
        <taxon>Candidatus Faecivivens</taxon>
    </lineage>
</organism>
<dbReference type="InterPro" id="IPR022380">
    <property type="entry name" value="Glu-Q_tRNA(Asp)_Synthase"/>
</dbReference>
<evidence type="ECO:0000256" key="7">
    <source>
        <dbReference type="HAMAP-Rule" id="MF_01428"/>
    </source>
</evidence>
<keyword evidence="5 7" id="KW-0067">ATP-binding</keyword>
<feature type="binding site" evidence="7">
    <location>
        <position position="210"/>
    </location>
    <ligand>
        <name>L-glutamate</name>
        <dbReference type="ChEBI" id="CHEBI:29985"/>
    </ligand>
</feature>
<evidence type="ECO:0000256" key="3">
    <source>
        <dbReference type="ARBA" id="ARBA00022741"/>
    </source>
</evidence>
<dbReference type="Gene3D" id="3.40.50.620">
    <property type="entry name" value="HUPs"/>
    <property type="match status" value="1"/>
</dbReference>
<keyword evidence="2 7" id="KW-0479">Metal-binding</keyword>
<evidence type="ECO:0000259" key="9">
    <source>
        <dbReference type="Pfam" id="PF00749"/>
    </source>
</evidence>
<keyword evidence="8" id="KW-0648">Protein biosynthesis</keyword>
<dbReference type="PANTHER" id="PTHR43311:SF1">
    <property type="entry name" value="GLUTAMYL-Q TRNA(ASP) SYNTHETASE"/>
    <property type="match status" value="1"/>
</dbReference>
<evidence type="ECO:0000256" key="5">
    <source>
        <dbReference type="ARBA" id="ARBA00022840"/>
    </source>
</evidence>
<reference evidence="10" key="2">
    <citation type="journal article" date="2021" name="PeerJ">
        <title>Extensive microbial diversity within the chicken gut microbiome revealed by metagenomics and culture.</title>
        <authorList>
            <person name="Gilroy R."/>
            <person name="Ravi A."/>
            <person name="Getino M."/>
            <person name="Pursley I."/>
            <person name="Horton D.L."/>
            <person name="Alikhan N.F."/>
            <person name="Baker D."/>
            <person name="Gharbi K."/>
            <person name="Hall N."/>
            <person name="Watson M."/>
            <person name="Adriaenssens E.M."/>
            <person name="Foster-Nyarko E."/>
            <person name="Jarju S."/>
            <person name="Secka A."/>
            <person name="Antonio M."/>
            <person name="Oren A."/>
            <person name="Chaudhuri R.R."/>
            <person name="La Ragione R."/>
            <person name="Hildebrand F."/>
            <person name="Pallen M.J."/>
        </authorList>
    </citation>
    <scope>NUCLEOTIDE SEQUENCE</scope>
    <source>
        <strain evidence="10">CHK189-12415</strain>
    </source>
</reference>
<feature type="binding site" evidence="7">
    <location>
        <position position="132"/>
    </location>
    <ligand>
        <name>Zn(2+)</name>
        <dbReference type="ChEBI" id="CHEBI:29105"/>
    </ligand>
</feature>
<gene>
    <name evidence="7 10" type="primary">gluQ</name>
    <name evidence="10" type="ORF">IAB37_09235</name>
</gene>
<feature type="short sequence motif" description="'KMSKS' region" evidence="7">
    <location>
        <begin position="248"/>
        <end position="252"/>
    </location>
</feature>
<dbReference type="PRINTS" id="PR00987">
    <property type="entry name" value="TRNASYNTHGLU"/>
</dbReference>
<keyword evidence="4 7" id="KW-0862">Zinc</keyword>
<sequence>MKTVVGRFAPTPSGKMHLGNVLCCLVAWLSARSQGGKVLLRVEDLDPERSGADYERQIEEDLRWLGLDWDEGGLEAAEGRYCQSGRSGVYEQYFDILSEKGLIYPCFCSRAELHAADAPHLSDGRYFYPGTCRNLTPEEAAEKAKKRKPAWRVKVPDETVRFTDLHYGPYAENLAAECGDFVIRRADGVFAYQLATAVDDGLMGVTEVVRGRDLIGSTARQLWLQRTLGLPSPVYGHIPLLTDWDGRRLSKRDGDLDLARLREKWRPEEIIGMLAEAAGILPAYRPVSAWELVPLFSWGKVKKGDVRLPEGFGQ</sequence>
<evidence type="ECO:0000256" key="1">
    <source>
        <dbReference type="ARBA" id="ARBA00022598"/>
    </source>
</evidence>
<feature type="binding site" evidence="7">
    <location>
        <position position="251"/>
    </location>
    <ligand>
        <name>ATP</name>
        <dbReference type="ChEBI" id="CHEBI:30616"/>
    </ligand>
</feature>
<feature type="binding site" evidence="7">
    <location>
        <begin position="7"/>
        <end position="11"/>
    </location>
    <ligand>
        <name>L-glutamate</name>
        <dbReference type="ChEBI" id="CHEBI:29985"/>
    </ligand>
</feature>
<keyword evidence="1 7" id="KW-0436">Ligase</keyword>
<dbReference type="Proteomes" id="UP000824241">
    <property type="component" value="Unassembled WGS sequence"/>
</dbReference>
<evidence type="ECO:0000256" key="8">
    <source>
        <dbReference type="RuleBase" id="RU363037"/>
    </source>
</evidence>
<dbReference type="InterPro" id="IPR000924">
    <property type="entry name" value="Glu/Gln-tRNA-synth"/>
</dbReference>
<dbReference type="EC" id="6.1.1.-" evidence="7"/>
<dbReference type="PANTHER" id="PTHR43311">
    <property type="entry name" value="GLUTAMATE--TRNA LIGASE"/>
    <property type="match status" value="1"/>
</dbReference>
<keyword evidence="3 7" id="KW-0547">Nucleotide-binding</keyword>
<dbReference type="GO" id="GO:0005829">
    <property type="term" value="C:cytosol"/>
    <property type="evidence" value="ECO:0007669"/>
    <property type="project" value="TreeGrafter"/>
</dbReference>
<feature type="binding site" evidence="7">
    <location>
        <position position="106"/>
    </location>
    <ligand>
        <name>Zn(2+)</name>
        <dbReference type="ChEBI" id="CHEBI:29105"/>
    </ligand>
</feature>
<dbReference type="HAMAP" id="MF_01428">
    <property type="entry name" value="Glu_Q_tRNA_synth"/>
    <property type="match status" value="1"/>
</dbReference>
<comment type="cofactor">
    <cofactor evidence="7">
        <name>Zn(2+)</name>
        <dbReference type="ChEBI" id="CHEBI:29105"/>
    </cofactor>
    <text evidence="7">Binds 1 zinc ion per subunit.</text>
</comment>
<feature type="binding site" evidence="7">
    <location>
        <position position="108"/>
    </location>
    <ligand>
        <name>Zn(2+)</name>
        <dbReference type="ChEBI" id="CHEBI:29105"/>
    </ligand>
</feature>
<dbReference type="PROSITE" id="PS00178">
    <property type="entry name" value="AA_TRNA_LIGASE_I"/>
    <property type="match status" value="1"/>
</dbReference>